<keyword evidence="5" id="KW-0007">Acetylation</keyword>
<dbReference type="GO" id="GO:0005634">
    <property type="term" value="C:nucleus"/>
    <property type="evidence" value="ECO:0007669"/>
    <property type="project" value="UniProtKB-SubCell"/>
</dbReference>
<dbReference type="PANTHER" id="PTHR10658:SF28">
    <property type="entry name" value="PHOSPHATIDYLINOSITOL TRANSFER PROTEIN ALPHA ISOFORM"/>
    <property type="match status" value="1"/>
</dbReference>
<dbReference type="Gene3D" id="3.30.530.20">
    <property type="match status" value="1"/>
</dbReference>
<dbReference type="PANTHER" id="PTHR10658">
    <property type="entry name" value="PHOSPHATIDYLINOSITOL TRANSFER PROTEIN"/>
    <property type="match status" value="1"/>
</dbReference>
<dbReference type="SUPFAM" id="SSF55961">
    <property type="entry name" value="Bet v1-like"/>
    <property type="match status" value="1"/>
</dbReference>
<evidence type="ECO:0000256" key="4">
    <source>
        <dbReference type="ARBA" id="ARBA00022490"/>
    </source>
</evidence>
<dbReference type="GO" id="GO:0008525">
    <property type="term" value="F:phosphatidylcholine transporter activity"/>
    <property type="evidence" value="ECO:0007669"/>
    <property type="project" value="TreeGrafter"/>
</dbReference>
<dbReference type="GO" id="GO:0008526">
    <property type="term" value="F:phosphatidylinositol transfer activity"/>
    <property type="evidence" value="ECO:0007669"/>
    <property type="project" value="TreeGrafter"/>
</dbReference>
<accession>A0A8B9YC76</accession>
<reference evidence="15" key="3">
    <citation type="submission" date="2025-09" db="UniProtKB">
        <authorList>
            <consortium name="Ensembl"/>
        </authorList>
    </citation>
    <scope>IDENTIFICATION</scope>
</reference>
<evidence type="ECO:0000256" key="3">
    <source>
        <dbReference type="ARBA" id="ARBA00022448"/>
    </source>
</evidence>
<evidence type="ECO:0000256" key="10">
    <source>
        <dbReference type="ARBA" id="ARBA00024146"/>
    </source>
</evidence>
<evidence type="ECO:0000313" key="16">
    <source>
        <dbReference type="Proteomes" id="UP000694520"/>
    </source>
</evidence>
<evidence type="ECO:0000313" key="15">
    <source>
        <dbReference type="Ensembl" id="ENSBGRP00000033491.1"/>
    </source>
</evidence>
<dbReference type="AlphaFoldDB" id="A0A8B9YC76"/>
<name>A0A8B9YC76_BOSMU</name>
<evidence type="ECO:0000256" key="13">
    <source>
        <dbReference type="ARBA" id="ARBA00045333"/>
    </source>
</evidence>
<dbReference type="GO" id="GO:0031210">
    <property type="term" value="F:phosphatidylcholine binding"/>
    <property type="evidence" value="ECO:0007669"/>
    <property type="project" value="TreeGrafter"/>
</dbReference>
<keyword evidence="3" id="KW-0813">Transport</keyword>
<dbReference type="GeneTree" id="ENSGT00940000157119"/>
<reference evidence="15" key="1">
    <citation type="submission" date="2019-05" db="EMBL/GenBank/DDBJ databases">
        <authorList>
            <person name="Zhang S."/>
            <person name="Liu J."/>
        </authorList>
    </citation>
    <scope>NUCLEOTIDE SEQUENCE [LARGE SCALE GENOMIC DNA]</scope>
</reference>
<dbReference type="Ensembl" id="ENSBGRT00000038705.1">
    <property type="protein sequence ID" value="ENSBGRP00000033491.1"/>
    <property type="gene ID" value="ENSBGRG00000021003.1"/>
</dbReference>
<protein>
    <recommendedName>
        <fullName evidence="12">Phosphatidylinositol transfer protein alpha isoform</fullName>
    </recommendedName>
</protein>
<feature type="domain" description="Phosphatidylinositol transfer protein N-terminal" evidence="14">
    <location>
        <begin position="51"/>
        <end position="156"/>
    </location>
</feature>
<dbReference type="GO" id="GO:0005737">
    <property type="term" value="C:cytoplasm"/>
    <property type="evidence" value="ECO:0007669"/>
    <property type="project" value="UniProtKB-SubCell"/>
</dbReference>
<dbReference type="InterPro" id="IPR055261">
    <property type="entry name" value="PI_transfer_N"/>
</dbReference>
<keyword evidence="4" id="KW-0963">Cytoplasm</keyword>
<evidence type="ECO:0000256" key="9">
    <source>
        <dbReference type="ARBA" id="ARBA00023723"/>
    </source>
</evidence>
<evidence type="ECO:0000256" key="6">
    <source>
        <dbReference type="ARBA" id="ARBA00023055"/>
    </source>
</evidence>
<comment type="subcellular location">
    <subcellularLocation>
        <location evidence="2">Cytoplasm</location>
    </subcellularLocation>
    <subcellularLocation>
        <location evidence="1">Nucleus</location>
    </subcellularLocation>
</comment>
<proteinExistence type="inferred from homology"/>
<evidence type="ECO:0000259" key="14">
    <source>
        <dbReference type="Pfam" id="PF02121"/>
    </source>
</evidence>
<evidence type="ECO:0000256" key="2">
    <source>
        <dbReference type="ARBA" id="ARBA00004496"/>
    </source>
</evidence>
<keyword evidence="8" id="KW-0539">Nucleus</keyword>
<dbReference type="GO" id="GO:0035091">
    <property type="term" value="F:phosphatidylinositol binding"/>
    <property type="evidence" value="ECO:0007669"/>
    <property type="project" value="TreeGrafter"/>
</dbReference>
<evidence type="ECO:0000256" key="8">
    <source>
        <dbReference type="ARBA" id="ARBA00023242"/>
    </source>
</evidence>
<comment type="catalytic activity">
    <reaction evidence="9">
        <text>a 1,2-diacyl-sn-glycero-3-phosphocholine(in) = a 1,2-diacyl-sn-glycero-3-phosphocholine(out)</text>
        <dbReference type="Rhea" id="RHEA:38571"/>
        <dbReference type="ChEBI" id="CHEBI:57643"/>
    </reaction>
    <physiologicalReaction direction="left-to-right" evidence="9">
        <dbReference type="Rhea" id="RHEA:38572"/>
    </physiologicalReaction>
</comment>
<comment type="similarity">
    <text evidence="11">Belongs to the PtdIns transfer protein family. PI transfer class I subfamily.</text>
</comment>
<dbReference type="InterPro" id="IPR023393">
    <property type="entry name" value="START-like_dom_sf"/>
</dbReference>
<evidence type="ECO:0000256" key="7">
    <source>
        <dbReference type="ARBA" id="ARBA00023121"/>
    </source>
</evidence>
<keyword evidence="7" id="KW-0446">Lipid-binding</keyword>
<sequence length="202" mass="22982">MSGDHKGGGDKAGHREVAQAVQLSHDCHCWEDHWELSRQSVALHLGRNIILLKEYGVILPMSVKEYQVGQLYSMAGASGNEMGGGENMKVLTKKTYKKNSEKGHYTHTHTHTHTDTHKVYHLQSKLSMFFQMLVQEGTLNIFEKAWHDNSYCQGLLSPNMEARIYKSERYSILLCIQTGYCKVQVGEGGACRIKWKKLNKKQ</sequence>
<organism evidence="15 16">
    <name type="scientific">Bos mutus grunniens</name>
    <name type="common">Wild yak</name>
    <name type="synonym">Bos grunniens</name>
    <dbReference type="NCBI Taxonomy" id="30521"/>
    <lineage>
        <taxon>Eukaryota</taxon>
        <taxon>Metazoa</taxon>
        <taxon>Chordata</taxon>
        <taxon>Craniata</taxon>
        <taxon>Vertebrata</taxon>
        <taxon>Euteleostomi</taxon>
        <taxon>Mammalia</taxon>
        <taxon>Eutheria</taxon>
        <taxon>Laurasiatheria</taxon>
        <taxon>Artiodactyla</taxon>
        <taxon>Ruminantia</taxon>
        <taxon>Pecora</taxon>
        <taxon>Bovidae</taxon>
        <taxon>Bovinae</taxon>
        <taxon>Bos</taxon>
    </lineage>
</organism>
<evidence type="ECO:0000256" key="11">
    <source>
        <dbReference type="ARBA" id="ARBA00038104"/>
    </source>
</evidence>
<evidence type="ECO:0000256" key="1">
    <source>
        <dbReference type="ARBA" id="ARBA00004123"/>
    </source>
</evidence>
<reference evidence="15" key="2">
    <citation type="submission" date="2025-08" db="UniProtKB">
        <authorList>
            <consortium name="Ensembl"/>
        </authorList>
    </citation>
    <scope>IDENTIFICATION</scope>
</reference>
<dbReference type="InterPro" id="IPR001666">
    <property type="entry name" value="PI_transfer"/>
</dbReference>
<dbReference type="Pfam" id="PF02121">
    <property type="entry name" value="IP_trans"/>
    <property type="match status" value="1"/>
</dbReference>
<comment type="function">
    <text evidence="13">Catalyzes the transfer of phosphatidylinositol (PI) and phosphatidylcholine (PC) between membranes. Shows a preference for PI and PC containing shorter saturated or monosaturated acyl chains at the sn-1 and sn-2 positions. Preference order for PC is C16:1 &gt; C16:0 &gt; C18:1 &gt; C18:0 &gt; C20:4 and for PI is C16:1 &gt; C16:0 &gt; C18:1 &gt; C18:0 &gt; C20:4 &gt; C20:3.</text>
</comment>
<dbReference type="Proteomes" id="UP000694520">
    <property type="component" value="Chromosome 19"/>
</dbReference>
<comment type="catalytic activity">
    <reaction evidence="10">
        <text>a 1,2-diacyl-sn-glycero-3-phospho-(1D-myo-inositol)(in) = a 1,2-diacyl-sn-glycero-3-phospho-(1D-myo-inositol)(out)</text>
        <dbReference type="Rhea" id="RHEA:38691"/>
        <dbReference type="ChEBI" id="CHEBI:57880"/>
    </reaction>
    <physiologicalReaction direction="left-to-right" evidence="10">
        <dbReference type="Rhea" id="RHEA:38692"/>
    </physiologicalReaction>
</comment>
<evidence type="ECO:0000256" key="5">
    <source>
        <dbReference type="ARBA" id="ARBA00022990"/>
    </source>
</evidence>
<keyword evidence="6" id="KW-0445">Lipid transport</keyword>
<evidence type="ECO:0000256" key="12">
    <source>
        <dbReference type="ARBA" id="ARBA00040721"/>
    </source>
</evidence>
<keyword evidence="16" id="KW-1185">Reference proteome</keyword>